<dbReference type="SUPFAM" id="SSF53474">
    <property type="entry name" value="alpha/beta-Hydrolases"/>
    <property type="match status" value="1"/>
</dbReference>
<dbReference type="PANTHER" id="PTHR45856">
    <property type="entry name" value="ALPHA/BETA-HYDROLASES SUPERFAMILY PROTEIN"/>
    <property type="match status" value="1"/>
</dbReference>
<dbReference type="InterPro" id="IPR051218">
    <property type="entry name" value="Sec_MonoDiacylglyc_Lipase"/>
</dbReference>
<dbReference type="Pfam" id="PF01764">
    <property type="entry name" value="Lipase_3"/>
    <property type="match status" value="1"/>
</dbReference>
<dbReference type="InterPro" id="IPR029058">
    <property type="entry name" value="AB_hydrolase_fold"/>
</dbReference>
<dbReference type="EMBL" id="OU015568">
    <property type="protein sequence ID" value="CAG5077214.1"/>
    <property type="molecule type" value="Genomic_DNA"/>
</dbReference>
<dbReference type="Gene3D" id="3.40.50.1820">
    <property type="entry name" value="alpha/beta hydrolase"/>
    <property type="match status" value="1"/>
</dbReference>
<dbReference type="PANTHER" id="PTHR45856:SF24">
    <property type="entry name" value="FUNGAL LIPASE-LIKE DOMAIN-CONTAINING PROTEIN"/>
    <property type="match status" value="1"/>
</dbReference>
<evidence type="ECO:0000313" key="3">
    <source>
        <dbReference type="Proteomes" id="UP001158576"/>
    </source>
</evidence>
<dbReference type="InterPro" id="IPR002921">
    <property type="entry name" value="Fungal_lipase-type"/>
</dbReference>
<accession>A0ABN7RKJ6</accession>
<evidence type="ECO:0000259" key="1">
    <source>
        <dbReference type="Pfam" id="PF01764"/>
    </source>
</evidence>
<keyword evidence="3" id="KW-1185">Reference proteome</keyword>
<reference evidence="2 3" key="1">
    <citation type="submission" date="2021-04" db="EMBL/GenBank/DDBJ databases">
        <authorList>
            <person name="Bliznina A."/>
        </authorList>
    </citation>
    <scope>NUCLEOTIDE SEQUENCE [LARGE SCALE GENOMIC DNA]</scope>
</reference>
<gene>
    <name evidence="2" type="ORF">OKIOD_LOCUS213</name>
</gene>
<feature type="domain" description="Fungal lipase-type" evidence="1">
    <location>
        <begin position="42"/>
        <end position="170"/>
    </location>
</feature>
<name>A0ABN7RKJ6_OIKDI</name>
<protein>
    <submittedName>
        <fullName evidence="2">Oidioi.mRNA.OKI2018_I69.PAR.g8655.t1.cds</fullName>
    </submittedName>
</protein>
<organism evidence="2 3">
    <name type="scientific">Oikopleura dioica</name>
    <name type="common">Tunicate</name>
    <dbReference type="NCBI Taxonomy" id="34765"/>
    <lineage>
        <taxon>Eukaryota</taxon>
        <taxon>Metazoa</taxon>
        <taxon>Chordata</taxon>
        <taxon>Tunicata</taxon>
        <taxon>Appendicularia</taxon>
        <taxon>Copelata</taxon>
        <taxon>Oikopleuridae</taxon>
        <taxon>Oikopleura</taxon>
    </lineage>
</organism>
<dbReference type="CDD" id="cd00519">
    <property type="entry name" value="Lipase_3"/>
    <property type="match status" value="1"/>
</dbReference>
<sequence>MKRFETFESKSIRDEETASDAVLIYAKEKPVDNVDGKRFAIVTITGTKELQEMFQNLRLCQVKFEETEAFAHNGFYECFEALKPKIESFLDATLKEKQVDEILICGHSLGGAVACLIGASLAPKYEATSFLVVTVASPKIGNRALQDLFKQRVKKHLRIRLGGDPVVNSMGFMYWFKHSGEDGEETDYPTLDASEFAYGSHSDHDYLMGIERNKEVILKRKFGNAVEKAKKIIKNAQ</sequence>
<proteinExistence type="predicted"/>
<evidence type="ECO:0000313" key="2">
    <source>
        <dbReference type="EMBL" id="CAG5077214.1"/>
    </source>
</evidence>
<dbReference type="Proteomes" id="UP001158576">
    <property type="component" value="Chromosome PAR"/>
</dbReference>